<name>A0A9J6FNG5_HAELO</name>
<dbReference type="AlphaFoldDB" id="A0A9J6FNG5"/>
<keyword evidence="3" id="KW-1185">Reference proteome</keyword>
<evidence type="ECO:0000256" key="1">
    <source>
        <dbReference type="SAM" id="MobiDB-lite"/>
    </source>
</evidence>
<dbReference type="OrthoDB" id="6504931at2759"/>
<proteinExistence type="predicted"/>
<organism evidence="2 3">
    <name type="scientific">Haemaphysalis longicornis</name>
    <name type="common">Bush tick</name>
    <dbReference type="NCBI Taxonomy" id="44386"/>
    <lineage>
        <taxon>Eukaryota</taxon>
        <taxon>Metazoa</taxon>
        <taxon>Ecdysozoa</taxon>
        <taxon>Arthropoda</taxon>
        <taxon>Chelicerata</taxon>
        <taxon>Arachnida</taxon>
        <taxon>Acari</taxon>
        <taxon>Parasitiformes</taxon>
        <taxon>Ixodida</taxon>
        <taxon>Ixodoidea</taxon>
        <taxon>Ixodidae</taxon>
        <taxon>Haemaphysalinae</taxon>
        <taxon>Haemaphysalis</taxon>
    </lineage>
</organism>
<dbReference type="Proteomes" id="UP000821853">
    <property type="component" value="Chromosome 10"/>
</dbReference>
<feature type="region of interest" description="Disordered" evidence="1">
    <location>
        <begin position="36"/>
        <end position="61"/>
    </location>
</feature>
<sequence length="313" mass="34456">MAEFQRRMETLENLLQHWMVGNDVRLETNASEIGAQDDHGASASSVAHEPCPMYPEPPKTPGNTDVVPCTSAAAEVSPDPPQTRLPEVTEVQRANDASLWTVAPAEVTETSHVRTAQVHEVASHGDGLDQSAKEHREQPASFCTTLKDIKLAPPMRKCGRPKGNTLTVIGLPRKSKRARERGPFRSLPIFEKKTAILTWLVGSDAATSALKGRLLEEEDVETRPELVHCGILDESVDISIVRSFFTDDAWRVVTSTQNVKKSRHCWLCHACLGIWKTFMQSCVTGASTGFTFLALPSRGSRKRSYGNALNVDE</sequence>
<reference evidence="2 3" key="1">
    <citation type="journal article" date="2020" name="Cell">
        <title>Large-Scale Comparative Analyses of Tick Genomes Elucidate Their Genetic Diversity and Vector Capacities.</title>
        <authorList>
            <consortium name="Tick Genome and Microbiome Consortium (TIGMIC)"/>
            <person name="Jia N."/>
            <person name="Wang J."/>
            <person name="Shi W."/>
            <person name="Du L."/>
            <person name="Sun Y."/>
            <person name="Zhan W."/>
            <person name="Jiang J.F."/>
            <person name="Wang Q."/>
            <person name="Zhang B."/>
            <person name="Ji P."/>
            <person name="Bell-Sakyi L."/>
            <person name="Cui X.M."/>
            <person name="Yuan T.T."/>
            <person name="Jiang B.G."/>
            <person name="Yang W.F."/>
            <person name="Lam T.T."/>
            <person name="Chang Q.C."/>
            <person name="Ding S.J."/>
            <person name="Wang X.J."/>
            <person name="Zhu J.G."/>
            <person name="Ruan X.D."/>
            <person name="Zhao L."/>
            <person name="Wei J.T."/>
            <person name="Ye R.Z."/>
            <person name="Que T.C."/>
            <person name="Du C.H."/>
            <person name="Zhou Y.H."/>
            <person name="Cheng J.X."/>
            <person name="Dai P.F."/>
            <person name="Guo W.B."/>
            <person name="Han X.H."/>
            <person name="Huang E.J."/>
            <person name="Li L.F."/>
            <person name="Wei W."/>
            <person name="Gao Y.C."/>
            <person name="Liu J.Z."/>
            <person name="Shao H.Z."/>
            <person name="Wang X."/>
            <person name="Wang C.C."/>
            <person name="Yang T.C."/>
            <person name="Huo Q.B."/>
            <person name="Li W."/>
            <person name="Chen H.Y."/>
            <person name="Chen S.E."/>
            <person name="Zhou L.G."/>
            <person name="Ni X.B."/>
            <person name="Tian J.H."/>
            <person name="Sheng Y."/>
            <person name="Liu T."/>
            <person name="Pan Y.S."/>
            <person name="Xia L.Y."/>
            <person name="Li J."/>
            <person name="Zhao F."/>
            <person name="Cao W.C."/>
        </authorList>
    </citation>
    <scope>NUCLEOTIDE SEQUENCE [LARGE SCALE GENOMIC DNA]</scope>
    <source>
        <strain evidence="2">HaeL-2018</strain>
    </source>
</reference>
<dbReference type="VEuPathDB" id="VectorBase:HLOH_053756"/>
<accession>A0A9J6FNG5</accession>
<protein>
    <submittedName>
        <fullName evidence="2">Uncharacterized protein</fullName>
    </submittedName>
</protein>
<dbReference type="EMBL" id="JABSTR010000002">
    <property type="protein sequence ID" value="KAH9364383.1"/>
    <property type="molecule type" value="Genomic_DNA"/>
</dbReference>
<comment type="caution">
    <text evidence="2">The sequence shown here is derived from an EMBL/GenBank/DDBJ whole genome shotgun (WGS) entry which is preliminary data.</text>
</comment>
<gene>
    <name evidence="2" type="ORF">HPB48_016252</name>
</gene>
<evidence type="ECO:0000313" key="2">
    <source>
        <dbReference type="EMBL" id="KAH9364383.1"/>
    </source>
</evidence>
<evidence type="ECO:0000313" key="3">
    <source>
        <dbReference type="Proteomes" id="UP000821853"/>
    </source>
</evidence>